<dbReference type="CDD" id="cd06532">
    <property type="entry name" value="Glyco_transf_25"/>
    <property type="match status" value="1"/>
</dbReference>
<keyword evidence="3" id="KW-1185">Reference proteome</keyword>
<dbReference type="EMBL" id="JBHRVD010000001">
    <property type="protein sequence ID" value="MFC3322446.1"/>
    <property type="molecule type" value="Genomic_DNA"/>
</dbReference>
<comment type="caution">
    <text evidence="2">The sequence shown here is derived from an EMBL/GenBank/DDBJ whole genome shotgun (WGS) entry which is preliminary data.</text>
</comment>
<dbReference type="InterPro" id="IPR002654">
    <property type="entry name" value="Glyco_trans_25"/>
</dbReference>
<organism evidence="2 3">
    <name type="scientific">Mesorhizobium cantuariense</name>
    <dbReference type="NCBI Taxonomy" id="1300275"/>
    <lineage>
        <taxon>Bacteria</taxon>
        <taxon>Pseudomonadati</taxon>
        <taxon>Pseudomonadota</taxon>
        <taxon>Alphaproteobacteria</taxon>
        <taxon>Hyphomicrobiales</taxon>
        <taxon>Phyllobacteriaceae</taxon>
        <taxon>Mesorhizobium</taxon>
    </lineage>
</organism>
<evidence type="ECO:0000313" key="2">
    <source>
        <dbReference type="EMBL" id="MFC3322446.1"/>
    </source>
</evidence>
<name>A0ABV7MN91_9HYPH</name>
<gene>
    <name evidence="2" type="ORF">ACFOJ9_11715</name>
</gene>
<dbReference type="Proteomes" id="UP001595648">
    <property type="component" value="Unassembled WGS sequence"/>
</dbReference>
<evidence type="ECO:0000259" key="1">
    <source>
        <dbReference type="Pfam" id="PF01755"/>
    </source>
</evidence>
<dbReference type="RefSeq" id="WP_378979020.1">
    <property type="nucleotide sequence ID" value="NZ_JBHRVD010000001.1"/>
</dbReference>
<evidence type="ECO:0000313" key="3">
    <source>
        <dbReference type="Proteomes" id="UP001595648"/>
    </source>
</evidence>
<sequence>MKTFPNDVFVRVCHVKEGYEDRERHILKELGSRGVPVNWFLDYDVSDIQEKIQEEFSETALSAPQISCSLKHIGAWQEFLASGLPYCLVLEDDVFLTPDFVDKLKQGIAELGDPTRKVAIYLGNAGNYYLPIWKISKRQKLYPAPHSRATDSYLITRPTAEARCDWFSKNKMTATIGHQLDGIDPLLGVEVLWFERPIVEQGTHNGAFPTSIPGQKKWRPLWYKRLEWNWKKVRRRIFGHI</sequence>
<dbReference type="Pfam" id="PF01755">
    <property type="entry name" value="Glyco_transf_25"/>
    <property type="match status" value="1"/>
</dbReference>
<proteinExistence type="predicted"/>
<reference evidence="3" key="1">
    <citation type="journal article" date="2019" name="Int. J. Syst. Evol. Microbiol.">
        <title>The Global Catalogue of Microorganisms (GCM) 10K type strain sequencing project: providing services to taxonomists for standard genome sequencing and annotation.</title>
        <authorList>
            <consortium name="The Broad Institute Genomics Platform"/>
            <consortium name="The Broad Institute Genome Sequencing Center for Infectious Disease"/>
            <person name="Wu L."/>
            <person name="Ma J."/>
        </authorList>
    </citation>
    <scope>NUCLEOTIDE SEQUENCE [LARGE SCALE GENOMIC DNA]</scope>
    <source>
        <strain evidence="3">ICMP 19515</strain>
    </source>
</reference>
<accession>A0ABV7MN91</accession>
<protein>
    <submittedName>
        <fullName evidence="2">Glycosyltransferase family 25 protein</fullName>
    </submittedName>
</protein>
<feature type="domain" description="Glycosyl transferase family 25" evidence="1">
    <location>
        <begin position="20"/>
        <end position="109"/>
    </location>
</feature>